<keyword evidence="3" id="KW-1185">Reference proteome</keyword>
<organism evidence="2 3">
    <name type="scientific">Sphingobacterium hungaricum</name>
    <dbReference type="NCBI Taxonomy" id="2082723"/>
    <lineage>
        <taxon>Bacteria</taxon>
        <taxon>Pseudomonadati</taxon>
        <taxon>Bacteroidota</taxon>
        <taxon>Sphingobacteriia</taxon>
        <taxon>Sphingobacteriales</taxon>
        <taxon>Sphingobacteriaceae</taxon>
        <taxon>Sphingobacterium</taxon>
    </lineage>
</organism>
<protein>
    <submittedName>
        <fullName evidence="2">Uncharacterized protein</fullName>
    </submittedName>
</protein>
<comment type="caution">
    <text evidence="2">The sequence shown here is derived from an EMBL/GenBank/DDBJ whole genome shotgun (WGS) entry which is preliminary data.</text>
</comment>
<feature type="transmembrane region" description="Helical" evidence="1">
    <location>
        <begin position="16"/>
        <end position="41"/>
    </location>
</feature>
<evidence type="ECO:0000313" key="3">
    <source>
        <dbReference type="Proteomes" id="UP000616201"/>
    </source>
</evidence>
<reference evidence="2" key="1">
    <citation type="submission" date="2018-02" db="EMBL/GenBank/DDBJ databases">
        <authorList>
            <person name="Vasarhelyi B.M."/>
            <person name="Deshmukh S."/>
            <person name="Balint B."/>
            <person name="Kukolya J."/>
        </authorList>
    </citation>
    <scope>NUCLEOTIDE SEQUENCE</scope>
    <source>
        <strain evidence="2">KB22</strain>
    </source>
</reference>
<keyword evidence="1" id="KW-0812">Transmembrane</keyword>
<gene>
    <name evidence="2" type="ORF">C4F49_02405</name>
</gene>
<name>A0A928UXE1_9SPHI</name>
<proteinExistence type="predicted"/>
<keyword evidence="1" id="KW-1133">Transmembrane helix</keyword>
<dbReference type="RefSeq" id="WP_196934861.1">
    <property type="nucleotide sequence ID" value="NZ_MU158698.1"/>
</dbReference>
<keyword evidence="1" id="KW-0472">Membrane</keyword>
<dbReference type="AlphaFoldDB" id="A0A928UXE1"/>
<dbReference type="Proteomes" id="UP000616201">
    <property type="component" value="Unassembled WGS sequence"/>
</dbReference>
<dbReference type="EMBL" id="PRDK01000001">
    <property type="protein sequence ID" value="MBE8712532.1"/>
    <property type="molecule type" value="Genomic_DNA"/>
</dbReference>
<evidence type="ECO:0000256" key="1">
    <source>
        <dbReference type="SAM" id="Phobius"/>
    </source>
</evidence>
<accession>A0A928UXE1</accession>
<evidence type="ECO:0000313" key="2">
    <source>
        <dbReference type="EMBL" id="MBE8712532.1"/>
    </source>
</evidence>
<sequence length="85" mass="9609">MKSFFLQAPASDGGSVVTFIVVFAIAILVFFVLRNVILWYYKLDVISRNIEGQTEILKAILRKMESKNDGHFNANNNQKSEGVNE</sequence>